<dbReference type="GO" id="GO:0020037">
    <property type="term" value="F:heme binding"/>
    <property type="evidence" value="ECO:0007669"/>
    <property type="project" value="InterPro"/>
</dbReference>
<dbReference type="EMBL" id="BMJM01000001">
    <property type="protein sequence ID" value="GGE01966.1"/>
    <property type="molecule type" value="Genomic_DNA"/>
</dbReference>
<evidence type="ECO:0008006" key="3">
    <source>
        <dbReference type="Google" id="ProtNLM"/>
    </source>
</evidence>
<name>A0A916ZL82_9SPHN</name>
<gene>
    <name evidence="1" type="ORF">GCM10011529_05470</name>
</gene>
<dbReference type="SUPFAM" id="SSF46626">
    <property type="entry name" value="Cytochrome c"/>
    <property type="match status" value="1"/>
</dbReference>
<comment type="caution">
    <text evidence="1">The sequence shown here is derived from an EMBL/GenBank/DDBJ whole genome shotgun (WGS) entry which is preliminary data.</text>
</comment>
<dbReference type="InterPro" id="IPR036909">
    <property type="entry name" value="Cyt_c-like_dom_sf"/>
</dbReference>
<reference evidence="1" key="2">
    <citation type="submission" date="2020-09" db="EMBL/GenBank/DDBJ databases">
        <authorList>
            <person name="Sun Q."/>
            <person name="Zhou Y."/>
        </authorList>
    </citation>
    <scope>NUCLEOTIDE SEQUENCE</scope>
    <source>
        <strain evidence="1">CGMCC 1.15519</strain>
    </source>
</reference>
<proteinExistence type="predicted"/>
<evidence type="ECO:0000313" key="1">
    <source>
        <dbReference type="EMBL" id="GGE01966.1"/>
    </source>
</evidence>
<accession>A0A916ZL82</accession>
<dbReference type="GO" id="GO:0009055">
    <property type="term" value="F:electron transfer activity"/>
    <property type="evidence" value="ECO:0007669"/>
    <property type="project" value="InterPro"/>
</dbReference>
<dbReference type="AlphaFoldDB" id="A0A916ZL82"/>
<evidence type="ECO:0000313" key="2">
    <source>
        <dbReference type="Proteomes" id="UP000635071"/>
    </source>
</evidence>
<dbReference type="Proteomes" id="UP000635071">
    <property type="component" value="Unassembled WGS sequence"/>
</dbReference>
<organism evidence="1 2">
    <name type="scientific">Sandarakinorhabdus glacialis</name>
    <dbReference type="NCBI Taxonomy" id="1614636"/>
    <lineage>
        <taxon>Bacteria</taxon>
        <taxon>Pseudomonadati</taxon>
        <taxon>Pseudomonadota</taxon>
        <taxon>Alphaproteobacteria</taxon>
        <taxon>Sphingomonadales</taxon>
        <taxon>Sphingosinicellaceae</taxon>
        <taxon>Sandarakinorhabdus</taxon>
    </lineage>
</organism>
<dbReference type="Gene3D" id="1.10.760.10">
    <property type="entry name" value="Cytochrome c-like domain"/>
    <property type="match status" value="1"/>
</dbReference>
<sequence>MAVVTALVSIVLPGEFVAFPDIKGGPSAEVVNSNCLACHSGEMVTNQPRLSEAEWRAVVGKMRATYKAPIAESDDAAIVAWLTAMQQQRASSGG</sequence>
<reference evidence="1" key="1">
    <citation type="journal article" date="2014" name="Int. J. Syst. Evol. Microbiol.">
        <title>Complete genome sequence of Corynebacterium casei LMG S-19264T (=DSM 44701T), isolated from a smear-ripened cheese.</title>
        <authorList>
            <consortium name="US DOE Joint Genome Institute (JGI-PGF)"/>
            <person name="Walter F."/>
            <person name="Albersmeier A."/>
            <person name="Kalinowski J."/>
            <person name="Ruckert C."/>
        </authorList>
    </citation>
    <scope>NUCLEOTIDE SEQUENCE</scope>
    <source>
        <strain evidence="1">CGMCC 1.15519</strain>
    </source>
</reference>
<keyword evidence="2" id="KW-1185">Reference proteome</keyword>
<protein>
    <recommendedName>
        <fullName evidence="3">Cytochrome c</fullName>
    </recommendedName>
</protein>